<proteinExistence type="predicted"/>
<dbReference type="Pfam" id="PF01610">
    <property type="entry name" value="DDE_Tnp_ISL3"/>
    <property type="match status" value="1"/>
</dbReference>
<feature type="coiled-coil region" evidence="1">
    <location>
        <begin position="151"/>
        <end position="181"/>
    </location>
</feature>
<name>A0A2W4W158_9CYAN</name>
<evidence type="ECO:0000256" key="1">
    <source>
        <dbReference type="SAM" id="Coils"/>
    </source>
</evidence>
<protein>
    <submittedName>
        <fullName evidence="3">ISL3 family transposase</fullName>
    </submittedName>
</protein>
<dbReference type="Proteomes" id="UP000249081">
    <property type="component" value="Unassembled WGS sequence"/>
</dbReference>
<dbReference type="PANTHER" id="PTHR33498:SF1">
    <property type="entry name" value="TRANSPOSASE FOR INSERTION SEQUENCE ELEMENT IS1557"/>
    <property type="match status" value="1"/>
</dbReference>
<dbReference type="NCBIfam" id="NF033550">
    <property type="entry name" value="transpos_ISL3"/>
    <property type="match status" value="1"/>
</dbReference>
<evidence type="ECO:0000259" key="2">
    <source>
        <dbReference type="Pfam" id="PF01610"/>
    </source>
</evidence>
<accession>A0A2W4W158</accession>
<feature type="domain" description="Transposase IS204/IS1001/IS1096/IS1165 DDE" evidence="2">
    <location>
        <begin position="36"/>
        <end position="262"/>
    </location>
</feature>
<evidence type="ECO:0000313" key="4">
    <source>
        <dbReference type="Proteomes" id="UP000249081"/>
    </source>
</evidence>
<reference evidence="4" key="1">
    <citation type="submission" date="2018-04" db="EMBL/GenBank/DDBJ databases">
        <authorList>
            <person name="Cornet L."/>
        </authorList>
    </citation>
    <scope>NUCLEOTIDE SEQUENCE [LARGE SCALE GENOMIC DNA]</scope>
</reference>
<sequence length="269" mass="30842">MPHWNPAPAPWGFDPAAAIGCFKDESKKSWAGAKRIGIDEVSHRKGHRNFATVVGDLEAGRLIEVIDSHQQLDIIEALEQQPIAVREQIVEVSVDMWVGFPKVVKKVFPNATLVIDRFHVMQAANKELNKIRRQVGVFDRGSKFLLLRNGVDLTQSEREALEQLLQRSKRLRKAYESKEELRAIYESPLTAETGRLHLEEWLNRAQKIYSEVTTTIRNHLDGICNYFRTRTTSGPMEGINNRIKLIKRQAYGFVNFGNFRKRLLACFSD</sequence>
<reference evidence="3 4" key="2">
    <citation type="submission" date="2018-06" db="EMBL/GenBank/DDBJ databases">
        <title>Metagenomic assembly of (sub)arctic Cyanobacteria and their associated microbiome from non-axenic cultures.</title>
        <authorList>
            <person name="Baurain D."/>
        </authorList>
    </citation>
    <scope>NUCLEOTIDE SEQUENCE [LARGE SCALE GENOMIC DNA]</scope>
    <source>
        <strain evidence="3">ULC041bin1</strain>
    </source>
</reference>
<organism evidence="3 4">
    <name type="scientific">Shackletoniella antarctica</name>
    <dbReference type="NCBI Taxonomy" id="268115"/>
    <lineage>
        <taxon>Bacteria</taxon>
        <taxon>Bacillati</taxon>
        <taxon>Cyanobacteriota</taxon>
        <taxon>Cyanophyceae</taxon>
        <taxon>Oculatellales</taxon>
        <taxon>Oculatellaceae</taxon>
        <taxon>Shackletoniella</taxon>
    </lineage>
</organism>
<gene>
    <name evidence="3" type="ORF">DCF17_14050</name>
</gene>
<dbReference type="PANTHER" id="PTHR33498">
    <property type="entry name" value="TRANSPOSASE FOR INSERTION SEQUENCE ELEMENT IS1557"/>
    <property type="match status" value="1"/>
</dbReference>
<dbReference type="AlphaFoldDB" id="A0A2W4W158"/>
<evidence type="ECO:0000313" key="3">
    <source>
        <dbReference type="EMBL" id="PZO38833.1"/>
    </source>
</evidence>
<dbReference type="InterPro" id="IPR002560">
    <property type="entry name" value="Transposase_DDE"/>
</dbReference>
<dbReference type="InterPro" id="IPR047951">
    <property type="entry name" value="Transpos_ISL3"/>
</dbReference>
<keyword evidence="1" id="KW-0175">Coiled coil</keyword>
<comment type="caution">
    <text evidence="3">The sequence shown here is derived from an EMBL/GenBank/DDBJ whole genome shotgun (WGS) entry which is preliminary data.</text>
</comment>
<dbReference type="EMBL" id="QBMN01000097">
    <property type="protein sequence ID" value="PZO38833.1"/>
    <property type="molecule type" value="Genomic_DNA"/>
</dbReference>